<dbReference type="PANTHER" id="PTHR35807">
    <property type="entry name" value="TRANSCRIPTIONAL REGULATOR REDD-RELATED"/>
    <property type="match status" value="1"/>
</dbReference>
<dbReference type="PANTHER" id="PTHR35807:SF1">
    <property type="entry name" value="TRANSCRIPTIONAL REGULATOR REDD"/>
    <property type="match status" value="1"/>
</dbReference>
<dbReference type="SMART" id="SM00862">
    <property type="entry name" value="Trans_reg_C"/>
    <property type="match status" value="1"/>
</dbReference>
<dbReference type="Gene3D" id="3.40.50.300">
    <property type="entry name" value="P-loop containing nucleotide triphosphate hydrolases"/>
    <property type="match status" value="1"/>
</dbReference>
<comment type="similarity">
    <text evidence="1">Belongs to the AfsR/DnrI/RedD regulatory family.</text>
</comment>
<dbReference type="Pfam" id="PF03704">
    <property type="entry name" value="BTAD"/>
    <property type="match status" value="1"/>
</dbReference>
<dbReference type="InterPro" id="IPR042197">
    <property type="entry name" value="Apaf_helical"/>
</dbReference>
<dbReference type="InterPro" id="IPR051677">
    <property type="entry name" value="AfsR-DnrI-RedD_regulator"/>
</dbReference>
<dbReference type="Pfam" id="PF00486">
    <property type="entry name" value="Trans_reg_C"/>
    <property type="match status" value="1"/>
</dbReference>
<name>A0A4R4MY44_9ACTN</name>
<feature type="DNA-binding region" description="OmpR/PhoB-type" evidence="5">
    <location>
        <begin position="1"/>
        <end position="90"/>
    </location>
</feature>
<evidence type="ECO:0000256" key="1">
    <source>
        <dbReference type="ARBA" id="ARBA00005820"/>
    </source>
</evidence>
<dbReference type="Gene3D" id="1.10.8.430">
    <property type="entry name" value="Helical domain of apoptotic protease-activating factors"/>
    <property type="match status" value="1"/>
</dbReference>
<gene>
    <name evidence="7" type="ORF">E1267_32725</name>
</gene>
<evidence type="ECO:0000259" key="6">
    <source>
        <dbReference type="PROSITE" id="PS51755"/>
    </source>
</evidence>
<dbReference type="EMBL" id="SMJZ01000167">
    <property type="protein sequence ID" value="TDC01145.1"/>
    <property type="molecule type" value="Genomic_DNA"/>
</dbReference>
<dbReference type="GO" id="GO:0043531">
    <property type="term" value="F:ADP binding"/>
    <property type="evidence" value="ECO:0007669"/>
    <property type="project" value="InterPro"/>
</dbReference>
<keyword evidence="4" id="KW-0804">Transcription</keyword>
<dbReference type="PROSITE" id="PS51755">
    <property type="entry name" value="OMPR_PHOB"/>
    <property type="match status" value="1"/>
</dbReference>
<dbReference type="GO" id="GO:0000160">
    <property type="term" value="P:phosphorelay signal transduction system"/>
    <property type="evidence" value="ECO:0007669"/>
    <property type="project" value="InterPro"/>
</dbReference>
<dbReference type="GO" id="GO:0006355">
    <property type="term" value="P:regulation of DNA-templated transcription"/>
    <property type="evidence" value="ECO:0007669"/>
    <property type="project" value="InterPro"/>
</dbReference>
<dbReference type="InterPro" id="IPR005158">
    <property type="entry name" value="BTAD"/>
</dbReference>
<dbReference type="InterPro" id="IPR036388">
    <property type="entry name" value="WH-like_DNA-bd_sf"/>
</dbReference>
<dbReference type="Gene3D" id="1.10.10.10">
    <property type="entry name" value="Winged helix-like DNA-binding domain superfamily/Winged helix DNA-binding domain"/>
    <property type="match status" value="1"/>
</dbReference>
<dbReference type="InterPro" id="IPR001867">
    <property type="entry name" value="OmpR/PhoB-type_DNA-bd"/>
</dbReference>
<keyword evidence="3 5" id="KW-0238">DNA-binding</keyword>
<keyword evidence="2" id="KW-0805">Transcription regulation</keyword>
<dbReference type="PRINTS" id="PR00364">
    <property type="entry name" value="DISEASERSIST"/>
</dbReference>
<dbReference type="Proteomes" id="UP000295157">
    <property type="component" value="Unassembled WGS sequence"/>
</dbReference>
<dbReference type="Pfam" id="PF13424">
    <property type="entry name" value="TPR_12"/>
    <property type="match status" value="1"/>
</dbReference>
<dbReference type="InterPro" id="IPR016032">
    <property type="entry name" value="Sig_transdc_resp-reg_C-effctor"/>
</dbReference>
<dbReference type="InterPro" id="IPR027417">
    <property type="entry name" value="P-loop_NTPase"/>
</dbReference>
<evidence type="ECO:0000256" key="5">
    <source>
        <dbReference type="PROSITE-ProRule" id="PRU01091"/>
    </source>
</evidence>
<dbReference type="SUPFAM" id="SSF48452">
    <property type="entry name" value="TPR-like"/>
    <property type="match status" value="2"/>
</dbReference>
<sequence>MGIRFGVLGDVAVVDGEETLPMRSTNQRIILAVLLARRGRTVSADRLIDAVWGEKPPASAPENLRSYVSKIRQRVGGRIEAAAGGYRLRADVDEVDVGRFEALAAQGCYRQALALWRGSAFGTLAYHPHLQGEAARLEERRLSVTEQHIDADLAAGRHCEVVAHLARLVAEHPLHERFCGRLMIALYRAGRQAGALEAYRQIVTRLADQLGVDPGTELQELHQAILRSDPALELPAGRPLVIPTELPADLAAFTGRDEELMRLRGPLLNDHLPVAISAISGTGGVGKSALAIHLAHQILDRYPDGQLYVNLRGASPDAYPVDPIDALGRLLRSLGVAPEAVPADVDEATALFRTRTRNRRLLIVLDNARDAAQVRPLLPAGRTCAVLITCRRDMAALEAAHHLPLGLLSEQEAGDLLARHIGAHRSDAEPEAVAQIVRLCGYLPLAISIAAARLNSRKTWSLAKLADRLAVEHRRLSELEQGDRALRTSLQVSYRQLDDAHARAFRLCALPGGPDLDTDAAAALLDLPAPQAEDRLDDLVDFGLLDNPAPGIYRYHDLIRLFAQEQAAERDPDSERDQALHRLLGFYTTTTHNAVTADDPHWTWPRSLLPRQHPGRTLPNPEAAAAWLFDSVPHLVAAAEWGAHRPESLGLAADLVTGLRWLLYSGVGWARIAPSLQSIIATAAGTGDTRSEAIGLYELGHLSYYQYLLSDAAAQLERATDLAGVVGDQVLLWQIWHTRGLVYSGQRRLTDAVHALQEAAALAQELRLPAREATTLANLSRVHIDAGQMDQAVAVLDQALHAALDSGDPDPLAAVRYARGVALRGAGRFQEATRELTDARHTFRKLARRTAESNVLYHLAETYRQADRHVQALEAAEECLSLSREIGDEYNIARALAVLGQSHTAQGDHGQGRASLQEAHEIFARLDAAEAAEMEALLTPS</sequence>
<organism evidence="7 8">
    <name type="scientific">Nonomuraea longispora</name>
    <dbReference type="NCBI Taxonomy" id="1848320"/>
    <lineage>
        <taxon>Bacteria</taxon>
        <taxon>Bacillati</taxon>
        <taxon>Actinomycetota</taxon>
        <taxon>Actinomycetes</taxon>
        <taxon>Streptosporangiales</taxon>
        <taxon>Streptosporangiaceae</taxon>
        <taxon>Nonomuraea</taxon>
    </lineage>
</organism>
<proteinExistence type="inferred from homology"/>
<dbReference type="CDD" id="cd15831">
    <property type="entry name" value="BTAD"/>
    <property type="match status" value="1"/>
</dbReference>
<comment type="caution">
    <text evidence="7">The sequence shown here is derived from an EMBL/GenBank/DDBJ whole genome shotgun (WGS) entry which is preliminary data.</text>
</comment>
<dbReference type="InterPro" id="IPR019734">
    <property type="entry name" value="TPR_rpt"/>
</dbReference>
<protein>
    <submittedName>
        <fullName evidence="7">Tetratricopeptide repeat protein</fullName>
    </submittedName>
</protein>
<dbReference type="OrthoDB" id="5521887at2"/>
<reference evidence="7 8" key="1">
    <citation type="submission" date="2019-02" db="EMBL/GenBank/DDBJ databases">
        <title>Draft genome sequences of novel Actinobacteria.</title>
        <authorList>
            <person name="Sahin N."/>
            <person name="Ay H."/>
            <person name="Saygin H."/>
        </authorList>
    </citation>
    <scope>NUCLEOTIDE SEQUENCE [LARGE SCALE GENOMIC DNA]</scope>
    <source>
        <strain evidence="7 8">KC201</strain>
    </source>
</reference>
<dbReference type="Gene3D" id="1.25.40.10">
    <property type="entry name" value="Tetratricopeptide repeat domain"/>
    <property type="match status" value="2"/>
</dbReference>
<dbReference type="GO" id="GO:0003677">
    <property type="term" value="F:DNA binding"/>
    <property type="evidence" value="ECO:0007669"/>
    <property type="project" value="UniProtKB-UniRule"/>
</dbReference>
<dbReference type="SUPFAM" id="SSF46894">
    <property type="entry name" value="C-terminal effector domain of the bipartite response regulators"/>
    <property type="match status" value="1"/>
</dbReference>
<dbReference type="SMART" id="SM01043">
    <property type="entry name" value="BTAD"/>
    <property type="match status" value="1"/>
</dbReference>
<accession>A0A4R4MY44</accession>
<evidence type="ECO:0000313" key="7">
    <source>
        <dbReference type="EMBL" id="TDC01145.1"/>
    </source>
</evidence>
<dbReference type="SUPFAM" id="SSF52540">
    <property type="entry name" value="P-loop containing nucleoside triphosphate hydrolases"/>
    <property type="match status" value="1"/>
</dbReference>
<dbReference type="InterPro" id="IPR011990">
    <property type="entry name" value="TPR-like_helical_dom_sf"/>
</dbReference>
<feature type="domain" description="OmpR/PhoB-type" evidence="6">
    <location>
        <begin position="1"/>
        <end position="90"/>
    </location>
</feature>
<keyword evidence="8" id="KW-1185">Reference proteome</keyword>
<dbReference type="SMART" id="SM00028">
    <property type="entry name" value="TPR"/>
    <property type="match status" value="6"/>
</dbReference>
<evidence type="ECO:0000256" key="2">
    <source>
        <dbReference type="ARBA" id="ARBA00023015"/>
    </source>
</evidence>
<evidence type="ECO:0000256" key="4">
    <source>
        <dbReference type="ARBA" id="ARBA00023163"/>
    </source>
</evidence>
<dbReference type="AlphaFoldDB" id="A0A4R4MY44"/>
<evidence type="ECO:0000313" key="8">
    <source>
        <dbReference type="Proteomes" id="UP000295157"/>
    </source>
</evidence>
<evidence type="ECO:0000256" key="3">
    <source>
        <dbReference type="ARBA" id="ARBA00023125"/>
    </source>
</evidence>